<name>A0A8S2DAU5_9BILA</name>
<dbReference type="PANTHER" id="PTHR21600:SF87">
    <property type="entry name" value="RNA PSEUDOURIDYLATE SYNTHASE DOMAIN-CONTAINING PROTEIN 1"/>
    <property type="match status" value="1"/>
</dbReference>
<evidence type="ECO:0000259" key="2">
    <source>
        <dbReference type="Pfam" id="PF00849"/>
    </source>
</evidence>
<reference evidence="3" key="1">
    <citation type="submission" date="2021-02" db="EMBL/GenBank/DDBJ databases">
        <authorList>
            <person name="Nowell W R."/>
        </authorList>
    </citation>
    <scope>NUCLEOTIDE SEQUENCE</scope>
</reference>
<dbReference type="SUPFAM" id="SSF55120">
    <property type="entry name" value="Pseudouridine synthase"/>
    <property type="match status" value="1"/>
</dbReference>
<evidence type="ECO:0000313" key="3">
    <source>
        <dbReference type="EMBL" id="CAF0923402.1"/>
    </source>
</evidence>
<dbReference type="GO" id="GO:0000455">
    <property type="term" value="P:enzyme-directed rRNA pseudouridine synthesis"/>
    <property type="evidence" value="ECO:0007669"/>
    <property type="project" value="TreeGrafter"/>
</dbReference>
<dbReference type="CDD" id="cd02869">
    <property type="entry name" value="PseudoU_synth_RluA_like"/>
    <property type="match status" value="1"/>
</dbReference>
<sequence length="334" mass="38766">MAALARQLMDVSGACHTFSRLLYFGSPWYSTIVQWYRLQRSPHYRYPTSMDDIQIIYESRNYIVVNKDDLVPIDSFQAPAQVNISEQIRSLFYKRALNNYHDEQLVDKSENTMTDKLETDVLSETNEEKTQLELFEETSKEKAQLIRYVHRLDLGTSGCMCFAKSDVAAALAYKAFVEKRAIKYYLTLVHGHIHSPYPIFIDKAIGENAASYGRIMCTDDFEYCNMPKPAQTHVDILQRGTYDGKPATKCLVRILTGKRHQIRLHLAHIGHPVIGDYIYTHPIDYKPHRIMLHARSLTIHSDMEVVDALAPDPFKQKFDPLWKPEERCYPLNKW</sequence>
<dbReference type="AlphaFoldDB" id="A0A8S2DAU5"/>
<proteinExistence type="inferred from homology"/>
<dbReference type="Proteomes" id="UP000682733">
    <property type="component" value="Unassembled WGS sequence"/>
</dbReference>
<accession>A0A8S2DAU5</accession>
<dbReference type="GO" id="GO:0003723">
    <property type="term" value="F:RNA binding"/>
    <property type="evidence" value="ECO:0007669"/>
    <property type="project" value="InterPro"/>
</dbReference>
<evidence type="ECO:0000313" key="5">
    <source>
        <dbReference type="Proteomes" id="UP000677228"/>
    </source>
</evidence>
<dbReference type="Proteomes" id="UP000677228">
    <property type="component" value="Unassembled WGS sequence"/>
</dbReference>
<dbReference type="Gene3D" id="3.30.2350.10">
    <property type="entry name" value="Pseudouridine synthase"/>
    <property type="match status" value="1"/>
</dbReference>
<dbReference type="PANTHER" id="PTHR21600">
    <property type="entry name" value="MITOCHONDRIAL RNA PSEUDOURIDINE SYNTHASE"/>
    <property type="match status" value="1"/>
</dbReference>
<feature type="domain" description="Pseudouridine synthase RsuA/RluA-like" evidence="2">
    <location>
        <begin position="118"/>
        <end position="268"/>
    </location>
</feature>
<dbReference type="InterPro" id="IPR050188">
    <property type="entry name" value="RluA_PseudoU_synthase"/>
</dbReference>
<dbReference type="Pfam" id="PF00849">
    <property type="entry name" value="PseudoU_synth_2"/>
    <property type="match status" value="1"/>
</dbReference>
<gene>
    <name evidence="3" type="ORF">OVA965_LOCUS10745</name>
    <name evidence="4" type="ORF">TMI583_LOCUS10741</name>
</gene>
<dbReference type="InterPro" id="IPR006145">
    <property type="entry name" value="PsdUridine_synth_RsuA/RluA"/>
</dbReference>
<dbReference type="EMBL" id="CAJOBA010004026">
    <property type="protein sequence ID" value="CAF3700569.1"/>
    <property type="molecule type" value="Genomic_DNA"/>
</dbReference>
<dbReference type="EMBL" id="CAJNOK010004024">
    <property type="protein sequence ID" value="CAF0923402.1"/>
    <property type="molecule type" value="Genomic_DNA"/>
</dbReference>
<organism evidence="3 5">
    <name type="scientific">Didymodactylos carnosus</name>
    <dbReference type="NCBI Taxonomy" id="1234261"/>
    <lineage>
        <taxon>Eukaryota</taxon>
        <taxon>Metazoa</taxon>
        <taxon>Spiralia</taxon>
        <taxon>Gnathifera</taxon>
        <taxon>Rotifera</taxon>
        <taxon>Eurotatoria</taxon>
        <taxon>Bdelloidea</taxon>
        <taxon>Philodinida</taxon>
        <taxon>Philodinidae</taxon>
        <taxon>Didymodactylos</taxon>
    </lineage>
</organism>
<comment type="caution">
    <text evidence="3">The sequence shown here is derived from an EMBL/GenBank/DDBJ whole genome shotgun (WGS) entry which is preliminary data.</text>
</comment>
<evidence type="ECO:0000256" key="1">
    <source>
        <dbReference type="ARBA" id="ARBA00010876"/>
    </source>
</evidence>
<dbReference type="GO" id="GO:0009982">
    <property type="term" value="F:pseudouridine synthase activity"/>
    <property type="evidence" value="ECO:0007669"/>
    <property type="project" value="InterPro"/>
</dbReference>
<comment type="similarity">
    <text evidence="1">Belongs to the pseudouridine synthase RluA family.</text>
</comment>
<evidence type="ECO:0000313" key="4">
    <source>
        <dbReference type="EMBL" id="CAF3700569.1"/>
    </source>
</evidence>
<dbReference type="InterPro" id="IPR020103">
    <property type="entry name" value="PsdUridine_synth_cat_dom_sf"/>
</dbReference>
<protein>
    <recommendedName>
        <fullName evidence="2">Pseudouridine synthase RsuA/RluA-like domain-containing protein</fullName>
    </recommendedName>
</protein>